<dbReference type="Proteomes" id="UP000515733">
    <property type="component" value="Chromosome"/>
</dbReference>
<dbReference type="GO" id="GO:0004222">
    <property type="term" value="F:metalloendopeptidase activity"/>
    <property type="evidence" value="ECO:0007669"/>
    <property type="project" value="InterPro"/>
</dbReference>
<comment type="subcellular location">
    <subcellularLocation>
        <location evidence="1">Endoplasmic reticulum membrane</location>
        <topology evidence="1">Multi-pass membrane protein</topology>
    </subcellularLocation>
</comment>
<dbReference type="InterPro" id="IPR027057">
    <property type="entry name" value="CAXX_Prtase_1"/>
</dbReference>
<keyword evidence="4 12" id="KW-0479">Metal-binding</keyword>
<evidence type="ECO:0000256" key="12">
    <source>
        <dbReference type="PIRSR" id="PIRSR627057-2"/>
    </source>
</evidence>
<evidence type="ECO:0000256" key="2">
    <source>
        <dbReference type="ARBA" id="ARBA00022670"/>
    </source>
</evidence>
<dbReference type="FunFam" id="3.30.2010.10:FF:000002">
    <property type="entry name" value="CAAX prenyl protease"/>
    <property type="match status" value="1"/>
</dbReference>
<dbReference type="Pfam" id="PF16491">
    <property type="entry name" value="Peptidase_M48_N"/>
    <property type="match status" value="1"/>
</dbReference>
<accession>A0A6S6XT30</accession>
<keyword evidence="5 13" id="KW-0378">Hydrolase</keyword>
<feature type="domain" description="Peptidase M48" evidence="14">
    <location>
        <begin position="211"/>
        <end position="415"/>
    </location>
</feature>
<keyword evidence="2 13" id="KW-0645">Protease</keyword>
<sequence length="417" mass="46348">MSATAAFTQIFLATLVLTTLLRIWLGLRQIRHVCAHRGQVPPRFADGISLEEHHKAADYTMTKAHLSLLEVLLGMFMVLAFTQGGLLQYCADQMNGLFPGGGHVRGLGLFALVGLIGLVVDLPFALYRTFVLEARFGFNKTTPGLFVSDLIKQVLLAVLLGGPLLLAVLWLMERMGAHWWFWVWLFWLGFNLLMLALYPTLIAPLFNRFTPLTDEALKARIEALLQRCGFRARGLFVMDGSKRSAHGNAYFTGFGAAKRIVFFDTLLEHLTPAEVEAVLAHELGHFKHRHLWKRLGAMAVLGLGFLWLLGQLMSRDWFFAGLGVSQQDTAMALLLFSLVLPVFSFPLSPLFSALSRRHEYQADAYAVAHASGADLSTALVKLYRDNASTLTPDPIHSLFYDSHPPASLRIARLSAAE</sequence>
<evidence type="ECO:0000256" key="11">
    <source>
        <dbReference type="PIRSR" id="PIRSR627057-1"/>
    </source>
</evidence>
<dbReference type="Gene3D" id="3.30.2010.10">
    <property type="entry name" value="Metalloproteases ('zincins'), catalytic domain"/>
    <property type="match status" value="1"/>
</dbReference>
<evidence type="ECO:0000259" key="14">
    <source>
        <dbReference type="Pfam" id="PF01435"/>
    </source>
</evidence>
<keyword evidence="6" id="KW-0256">Endoplasmic reticulum</keyword>
<evidence type="ECO:0000259" key="15">
    <source>
        <dbReference type="Pfam" id="PF16491"/>
    </source>
</evidence>
<comment type="cofactor">
    <cofactor evidence="12 13">
        <name>Zn(2+)</name>
        <dbReference type="ChEBI" id="CHEBI:29105"/>
    </cofactor>
    <text evidence="12 13">Binds 1 zinc ion per subunit.</text>
</comment>
<keyword evidence="9 13" id="KW-0482">Metalloprotease</keyword>
<keyword evidence="3" id="KW-0812">Transmembrane</keyword>
<gene>
    <name evidence="16" type="ORF">DENOEST_0725</name>
</gene>
<feature type="binding site" evidence="12">
    <location>
        <position position="285"/>
    </location>
    <ligand>
        <name>Zn(2+)</name>
        <dbReference type="ChEBI" id="CHEBI:29105"/>
        <note>catalytic</note>
    </ligand>
</feature>
<evidence type="ECO:0000256" key="13">
    <source>
        <dbReference type="RuleBase" id="RU003983"/>
    </source>
</evidence>
<evidence type="ECO:0000256" key="6">
    <source>
        <dbReference type="ARBA" id="ARBA00022824"/>
    </source>
</evidence>
<dbReference type="GO" id="GO:0071586">
    <property type="term" value="P:CAAX-box protein processing"/>
    <property type="evidence" value="ECO:0007669"/>
    <property type="project" value="InterPro"/>
</dbReference>
<protein>
    <submittedName>
        <fullName evidence="16">Peptidase M48</fullName>
    </submittedName>
</protein>
<name>A0A6S6XT30_9PROT</name>
<dbReference type="EMBL" id="LR778301">
    <property type="protein sequence ID" value="CAB1367890.1"/>
    <property type="molecule type" value="Genomic_DNA"/>
</dbReference>
<dbReference type="KEGG" id="doe:DENOEST_0725"/>
<proteinExistence type="inferred from homology"/>
<dbReference type="Pfam" id="PF01435">
    <property type="entry name" value="Peptidase_M48"/>
    <property type="match status" value="1"/>
</dbReference>
<dbReference type="CDD" id="cd07343">
    <property type="entry name" value="M48A_Zmpste24p_like"/>
    <property type="match status" value="1"/>
</dbReference>
<keyword evidence="8" id="KW-1133">Transmembrane helix</keyword>
<dbReference type="InterPro" id="IPR032456">
    <property type="entry name" value="Peptidase_M48_N"/>
</dbReference>
<feature type="domain" description="CAAX prenyl protease 1 N-terminal" evidence="15">
    <location>
        <begin position="29"/>
        <end position="208"/>
    </location>
</feature>
<evidence type="ECO:0000256" key="5">
    <source>
        <dbReference type="ARBA" id="ARBA00022801"/>
    </source>
</evidence>
<reference evidence="16 17" key="1">
    <citation type="submission" date="2020-03" db="EMBL/GenBank/DDBJ databases">
        <authorList>
            <consortium name="Genoscope - CEA"/>
            <person name="William W."/>
        </authorList>
    </citation>
    <scope>NUCLEOTIDE SEQUENCE [LARGE SCALE GENOMIC DNA]</scope>
    <source>
        <strain evidence="17">DSM 16959</strain>
    </source>
</reference>
<keyword evidence="17" id="KW-1185">Reference proteome</keyword>
<evidence type="ECO:0000256" key="1">
    <source>
        <dbReference type="ARBA" id="ARBA00004477"/>
    </source>
</evidence>
<dbReference type="InterPro" id="IPR001915">
    <property type="entry name" value="Peptidase_M48"/>
</dbReference>
<evidence type="ECO:0000256" key="9">
    <source>
        <dbReference type="ARBA" id="ARBA00023049"/>
    </source>
</evidence>
<evidence type="ECO:0000256" key="8">
    <source>
        <dbReference type="ARBA" id="ARBA00022989"/>
    </source>
</evidence>
<evidence type="ECO:0000313" key="16">
    <source>
        <dbReference type="EMBL" id="CAB1367890.1"/>
    </source>
</evidence>
<comment type="similarity">
    <text evidence="13">Belongs to the peptidase M48 family.</text>
</comment>
<keyword evidence="10" id="KW-0472">Membrane</keyword>
<evidence type="ECO:0000256" key="10">
    <source>
        <dbReference type="ARBA" id="ARBA00023136"/>
    </source>
</evidence>
<evidence type="ECO:0000256" key="7">
    <source>
        <dbReference type="ARBA" id="ARBA00022833"/>
    </source>
</evidence>
<feature type="binding site" evidence="12">
    <location>
        <position position="359"/>
    </location>
    <ligand>
        <name>Zn(2+)</name>
        <dbReference type="ChEBI" id="CHEBI:29105"/>
        <note>catalytic</note>
    </ligand>
</feature>
<feature type="active site" description="Proton donor" evidence="11">
    <location>
        <position position="363"/>
    </location>
</feature>
<evidence type="ECO:0000313" key="17">
    <source>
        <dbReference type="Proteomes" id="UP000515733"/>
    </source>
</evidence>
<evidence type="ECO:0000256" key="4">
    <source>
        <dbReference type="ARBA" id="ARBA00022723"/>
    </source>
</evidence>
<dbReference type="RefSeq" id="WP_145770009.1">
    <property type="nucleotide sequence ID" value="NZ_LR778301.1"/>
</dbReference>
<evidence type="ECO:0000256" key="3">
    <source>
        <dbReference type="ARBA" id="ARBA00022692"/>
    </source>
</evidence>
<feature type="binding site" evidence="12">
    <location>
        <position position="281"/>
    </location>
    <ligand>
        <name>Zn(2+)</name>
        <dbReference type="ChEBI" id="CHEBI:29105"/>
        <note>catalytic</note>
    </ligand>
</feature>
<dbReference type="GO" id="GO:0046872">
    <property type="term" value="F:metal ion binding"/>
    <property type="evidence" value="ECO:0007669"/>
    <property type="project" value="UniProtKB-KW"/>
</dbReference>
<keyword evidence="7 12" id="KW-0862">Zinc</keyword>
<dbReference type="PANTHER" id="PTHR10120">
    <property type="entry name" value="CAAX PRENYL PROTEASE 1"/>
    <property type="match status" value="1"/>
</dbReference>
<dbReference type="OrthoDB" id="9781930at2"/>
<feature type="active site" evidence="11">
    <location>
        <position position="282"/>
    </location>
</feature>
<organism evidence="16 17">
    <name type="scientific">Denitratisoma oestradiolicum</name>
    <dbReference type="NCBI Taxonomy" id="311182"/>
    <lineage>
        <taxon>Bacteria</taxon>
        <taxon>Pseudomonadati</taxon>
        <taxon>Pseudomonadota</taxon>
        <taxon>Betaproteobacteria</taxon>
        <taxon>Nitrosomonadales</taxon>
        <taxon>Sterolibacteriaceae</taxon>
        <taxon>Denitratisoma</taxon>
    </lineage>
</organism>
<dbReference type="AlphaFoldDB" id="A0A6S6XT30"/>